<organism evidence="1 2">
    <name type="scientific">Pleurodeles waltl</name>
    <name type="common">Iberian ribbed newt</name>
    <dbReference type="NCBI Taxonomy" id="8319"/>
    <lineage>
        <taxon>Eukaryota</taxon>
        <taxon>Metazoa</taxon>
        <taxon>Chordata</taxon>
        <taxon>Craniata</taxon>
        <taxon>Vertebrata</taxon>
        <taxon>Euteleostomi</taxon>
        <taxon>Amphibia</taxon>
        <taxon>Batrachia</taxon>
        <taxon>Caudata</taxon>
        <taxon>Salamandroidea</taxon>
        <taxon>Salamandridae</taxon>
        <taxon>Pleurodelinae</taxon>
        <taxon>Pleurodeles</taxon>
    </lineage>
</organism>
<evidence type="ECO:0000313" key="1">
    <source>
        <dbReference type="EMBL" id="KAJ1133177.1"/>
    </source>
</evidence>
<name>A0AAV7Q0R5_PLEWA</name>
<reference evidence="1" key="1">
    <citation type="journal article" date="2022" name="bioRxiv">
        <title>Sequencing and chromosome-scale assembly of the giantPleurodeles waltlgenome.</title>
        <authorList>
            <person name="Brown T."/>
            <person name="Elewa A."/>
            <person name="Iarovenko S."/>
            <person name="Subramanian E."/>
            <person name="Araus A.J."/>
            <person name="Petzold A."/>
            <person name="Susuki M."/>
            <person name="Suzuki K.-i.T."/>
            <person name="Hayashi T."/>
            <person name="Toyoda A."/>
            <person name="Oliveira C."/>
            <person name="Osipova E."/>
            <person name="Leigh N.D."/>
            <person name="Simon A."/>
            <person name="Yun M.H."/>
        </authorList>
    </citation>
    <scope>NUCLEOTIDE SEQUENCE</scope>
    <source>
        <strain evidence="1">20211129_DDA</strain>
        <tissue evidence="1">Liver</tissue>
    </source>
</reference>
<sequence length="70" mass="7617">MASPKSRKMELEFVGAPQIVQGYVVSDDGFLAVVLAGRPEKEEPNDWSLVSDDGFLAVVLAGRPEKEEPN</sequence>
<evidence type="ECO:0000313" key="2">
    <source>
        <dbReference type="Proteomes" id="UP001066276"/>
    </source>
</evidence>
<dbReference type="EMBL" id="JANPWB010000011">
    <property type="protein sequence ID" value="KAJ1133177.1"/>
    <property type="molecule type" value="Genomic_DNA"/>
</dbReference>
<dbReference type="Proteomes" id="UP001066276">
    <property type="component" value="Chromosome 7"/>
</dbReference>
<protein>
    <submittedName>
        <fullName evidence="1">Uncharacterized protein</fullName>
    </submittedName>
</protein>
<keyword evidence="2" id="KW-1185">Reference proteome</keyword>
<feature type="non-terminal residue" evidence="1">
    <location>
        <position position="70"/>
    </location>
</feature>
<dbReference type="AlphaFoldDB" id="A0AAV7Q0R5"/>
<proteinExistence type="predicted"/>
<accession>A0AAV7Q0R5</accession>
<comment type="caution">
    <text evidence="1">The sequence shown here is derived from an EMBL/GenBank/DDBJ whole genome shotgun (WGS) entry which is preliminary data.</text>
</comment>
<gene>
    <name evidence="1" type="ORF">NDU88_011474</name>
</gene>